<proteinExistence type="predicted"/>
<keyword evidence="2" id="KW-1185">Reference proteome</keyword>
<evidence type="ECO:0000313" key="2">
    <source>
        <dbReference type="Proteomes" id="UP000061382"/>
    </source>
</evidence>
<accession>A0A0P0CR03</accession>
<dbReference type="Proteomes" id="UP000061382">
    <property type="component" value="Chromosome"/>
</dbReference>
<dbReference type="PATRIC" id="fig|512763.3.peg.1675"/>
<organism evidence="1 2">
    <name type="scientific">Rufibacter tibetensis</name>
    <dbReference type="NCBI Taxonomy" id="512763"/>
    <lineage>
        <taxon>Bacteria</taxon>
        <taxon>Pseudomonadati</taxon>
        <taxon>Bacteroidota</taxon>
        <taxon>Cytophagia</taxon>
        <taxon>Cytophagales</taxon>
        <taxon>Hymenobacteraceae</taxon>
        <taxon>Rufibacter</taxon>
    </lineage>
</organism>
<dbReference type="OrthoDB" id="894335at2"/>
<name>A0A0P0CR03_9BACT</name>
<dbReference type="AlphaFoldDB" id="A0A0P0CR03"/>
<reference evidence="1 2" key="1">
    <citation type="submission" date="2015-08" db="EMBL/GenBank/DDBJ databases">
        <title>Complete genome sequence of Rufibacter tibetensis strain 1351t, a radiation-resistant bacterium from tibet plateau.</title>
        <authorList>
            <person name="Dai J."/>
        </authorList>
    </citation>
    <scope>NUCLEOTIDE SEQUENCE [LARGE SCALE GENOMIC DNA]</scope>
    <source>
        <strain evidence="1 2">1351</strain>
    </source>
</reference>
<sequence>MKEDTYLLLNQGWQSSFKPIYFLGFDISWLVMEEAFISPFDHRKYSFNEAMRIALNSQANHEWAA</sequence>
<dbReference type="EMBL" id="CP012643">
    <property type="protein sequence ID" value="ALI98865.1"/>
    <property type="molecule type" value="Genomic_DNA"/>
</dbReference>
<dbReference type="RefSeq" id="WP_062543276.1">
    <property type="nucleotide sequence ID" value="NZ_CP012643.1"/>
</dbReference>
<dbReference type="KEGG" id="rti:DC20_07605"/>
<evidence type="ECO:0000313" key="1">
    <source>
        <dbReference type="EMBL" id="ALI98865.1"/>
    </source>
</evidence>
<protein>
    <submittedName>
        <fullName evidence="1">Uncharacterized protein</fullName>
    </submittedName>
</protein>
<gene>
    <name evidence="1" type="ORF">DC20_07605</name>
</gene>